<dbReference type="InterPro" id="IPR037185">
    <property type="entry name" value="EmrE-like"/>
</dbReference>
<name>A0A2W2C640_9HYPH</name>
<keyword evidence="3 5" id="KW-1133">Transmembrane helix</keyword>
<feature type="transmembrane region" description="Helical" evidence="5">
    <location>
        <begin position="63"/>
        <end position="82"/>
    </location>
</feature>
<dbReference type="AlphaFoldDB" id="A0A2W2C640"/>
<feature type="transmembrane region" description="Helical" evidence="5">
    <location>
        <begin position="175"/>
        <end position="193"/>
    </location>
</feature>
<evidence type="ECO:0000256" key="4">
    <source>
        <dbReference type="ARBA" id="ARBA00023136"/>
    </source>
</evidence>
<evidence type="ECO:0000313" key="8">
    <source>
        <dbReference type="Proteomes" id="UP000248795"/>
    </source>
</evidence>
<dbReference type="Proteomes" id="UP000248795">
    <property type="component" value="Unassembled WGS sequence"/>
</dbReference>
<dbReference type="PANTHER" id="PTHR32322">
    <property type="entry name" value="INNER MEMBRANE TRANSPORTER"/>
    <property type="match status" value="1"/>
</dbReference>
<evidence type="ECO:0000256" key="2">
    <source>
        <dbReference type="ARBA" id="ARBA00022692"/>
    </source>
</evidence>
<dbReference type="Gene3D" id="1.10.3730.20">
    <property type="match status" value="1"/>
</dbReference>
<feature type="transmembrane region" description="Helical" evidence="5">
    <location>
        <begin position="209"/>
        <end position="230"/>
    </location>
</feature>
<organism evidence="7 8">
    <name type="scientific">Aestuariivirga litoralis</name>
    <dbReference type="NCBI Taxonomy" id="2650924"/>
    <lineage>
        <taxon>Bacteria</taxon>
        <taxon>Pseudomonadati</taxon>
        <taxon>Pseudomonadota</taxon>
        <taxon>Alphaproteobacteria</taxon>
        <taxon>Hyphomicrobiales</taxon>
        <taxon>Aestuariivirgaceae</taxon>
        <taxon>Aestuariivirga</taxon>
    </lineage>
</organism>
<dbReference type="InterPro" id="IPR050638">
    <property type="entry name" value="AA-Vitamin_Transporters"/>
</dbReference>
<keyword evidence="8" id="KW-1185">Reference proteome</keyword>
<gene>
    <name evidence="7" type="ORF">DK847_17320</name>
</gene>
<dbReference type="SUPFAM" id="SSF103481">
    <property type="entry name" value="Multidrug resistance efflux transporter EmrE"/>
    <property type="match status" value="2"/>
</dbReference>
<evidence type="ECO:0000259" key="6">
    <source>
        <dbReference type="Pfam" id="PF00892"/>
    </source>
</evidence>
<sequence>MMTRRQILLALLPPLFFGTGFTIAKPAVTHFPPLFLILICYASIALLLSLTHRERLRTPWPSIILIAAFAVTIQGALLFWGLRSPDMPATAANLILQIQIPFAVLLDWLLMKERPDGRKMLGTALAILGVALVIGLPETPPGLVPTMMIIVSAACWSLGQVLVRKLGRDNGVGVLKGNAIGSVPQLALATLLFEQGQWQAVVTATWLEWAMLGFVAVVGFYFAYVSWFTLLKQCRLDEASPFLLLMPVVGIVTAAIVLGESVSAAQLVGGAVILFGLAIVSGLGLPKWRPA</sequence>
<comment type="caution">
    <text evidence="7">The sequence shown here is derived from an EMBL/GenBank/DDBJ whole genome shotgun (WGS) entry which is preliminary data.</text>
</comment>
<keyword evidence="4 5" id="KW-0472">Membrane</keyword>
<feature type="transmembrane region" description="Helical" evidence="5">
    <location>
        <begin position="120"/>
        <end position="137"/>
    </location>
</feature>
<evidence type="ECO:0000256" key="3">
    <source>
        <dbReference type="ARBA" id="ARBA00022989"/>
    </source>
</evidence>
<feature type="transmembrane region" description="Helical" evidence="5">
    <location>
        <begin position="265"/>
        <end position="285"/>
    </location>
</feature>
<dbReference type="RefSeq" id="WP_111199797.1">
    <property type="nucleotide sequence ID" value="NZ_QKVK01000009.1"/>
</dbReference>
<dbReference type="Pfam" id="PF00892">
    <property type="entry name" value="EamA"/>
    <property type="match status" value="2"/>
</dbReference>
<dbReference type="PANTHER" id="PTHR32322:SF9">
    <property type="entry name" value="AMINO-ACID METABOLITE EFFLUX PUMP-RELATED"/>
    <property type="match status" value="1"/>
</dbReference>
<keyword evidence="2 5" id="KW-0812">Transmembrane</keyword>
<accession>A0A2W2C640</accession>
<feature type="transmembrane region" description="Helical" evidence="5">
    <location>
        <begin position="143"/>
        <end position="163"/>
    </location>
</feature>
<proteinExistence type="predicted"/>
<dbReference type="EMBL" id="QKVK01000009">
    <property type="protein sequence ID" value="PZF75603.1"/>
    <property type="molecule type" value="Genomic_DNA"/>
</dbReference>
<protein>
    <recommendedName>
        <fullName evidence="6">EamA domain-containing protein</fullName>
    </recommendedName>
</protein>
<comment type="subcellular location">
    <subcellularLocation>
        <location evidence="1">Membrane</location>
        <topology evidence="1">Multi-pass membrane protein</topology>
    </subcellularLocation>
</comment>
<feature type="transmembrane region" description="Helical" evidence="5">
    <location>
        <begin position="34"/>
        <end position="51"/>
    </location>
</feature>
<evidence type="ECO:0000313" key="7">
    <source>
        <dbReference type="EMBL" id="PZF75603.1"/>
    </source>
</evidence>
<feature type="transmembrane region" description="Helical" evidence="5">
    <location>
        <begin position="242"/>
        <end position="259"/>
    </location>
</feature>
<feature type="domain" description="EamA" evidence="6">
    <location>
        <begin position="7"/>
        <end position="134"/>
    </location>
</feature>
<dbReference type="InterPro" id="IPR000620">
    <property type="entry name" value="EamA_dom"/>
</dbReference>
<feature type="transmembrane region" description="Helical" evidence="5">
    <location>
        <begin position="94"/>
        <end position="111"/>
    </location>
</feature>
<evidence type="ECO:0000256" key="1">
    <source>
        <dbReference type="ARBA" id="ARBA00004141"/>
    </source>
</evidence>
<feature type="domain" description="EamA" evidence="6">
    <location>
        <begin position="147"/>
        <end position="281"/>
    </location>
</feature>
<evidence type="ECO:0000256" key="5">
    <source>
        <dbReference type="SAM" id="Phobius"/>
    </source>
</evidence>
<dbReference type="GO" id="GO:0016020">
    <property type="term" value="C:membrane"/>
    <property type="evidence" value="ECO:0007669"/>
    <property type="project" value="UniProtKB-SubCell"/>
</dbReference>
<reference evidence="8" key="1">
    <citation type="submission" date="2018-06" db="EMBL/GenBank/DDBJ databases">
        <title>Aestuariibacter litoralis strain KCTC 52945T.</title>
        <authorList>
            <person name="Li X."/>
            <person name="Salam N."/>
            <person name="Li J.-L."/>
            <person name="Chen Y.-M."/>
            <person name="Yang Z.-W."/>
            <person name="Zhang L.-Y."/>
            <person name="Han M.-X."/>
            <person name="Xiao M."/>
            <person name="Li W.-J."/>
        </authorList>
    </citation>
    <scope>NUCLEOTIDE SEQUENCE [LARGE SCALE GENOMIC DNA]</scope>
    <source>
        <strain evidence="8">KCTC 52945</strain>
    </source>
</reference>